<reference evidence="2" key="1">
    <citation type="submission" date="2014-04" db="EMBL/GenBank/DDBJ databases">
        <title>Evolutionary Origins and Diversification of the Mycorrhizal Mutualists.</title>
        <authorList>
            <consortium name="DOE Joint Genome Institute"/>
            <consortium name="Mycorrhizal Genomics Consortium"/>
            <person name="Kohler A."/>
            <person name="Kuo A."/>
            <person name="Nagy L.G."/>
            <person name="Floudas D."/>
            <person name="Copeland A."/>
            <person name="Barry K.W."/>
            <person name="Cichocki N."/>
            <person name="Veneault-Fourrey C."/>
            <person name="LaButti K."/>
            <person name="Lindquist E.A."/>
            <person name="Lipzen A."/>
            <person name="Lundell T."/>
            <person name="Morin E."/>
            <person name="Murat C."/>
            <person name="Riley R."/>
            <person name="Ohm R."/>
            <person name="Sun H."/>
            <person name="Tunlid A."/>
            <person name="Henrissat B."/>
            <person name="Grigoriev I.V."/>
            <person name="Hibbett D.S."/>
            <person name="Martin F."/>
        </authorList>
    </citation>
    <scope>NUCLEOTIDE SEQUENCE [LARGE SCALE GENOMIC DNA]</scope>
    <source>
        <strain evidence="2">FD-334 SS-4</strain>
    </source>
</reference>
<organism evidence="1 2">
    <name type="scientific">Hypholoma sublateritium (strain FD-334 SS-4)</name>
    <dbReference type="NCBI Taxonomy" id="945553"/>
    <lineage>
        <taxon>Eukaryota</taxon>
        <taxon>Fungi</taxon>
        <taxon>Dikarya</taxon>
        <taxon>Basidiomycota</taxon>
        <taxon>Agaricomycotina</taxon>
        <taxon>Agaricomycetes</taxon>
        <taxon>Agaricomycetidae</taxon>
        <taxon>Agaricales</taxon>
        <taxon>Agaricineae</taxon>
        <taxon>Strophariaceae</taxon>
        <taxon>Hypholoma</taxon>
    </lineage>
</organism>
<evidence type="ECO:0000313" key="2">
    <source>
        <dbReference type="Proteomes" id="UP000054270"/>
    </source>
</evidence>
<protein>
    <submittedName>
        <fullName evidence="1">Uncharacterized protein</fullName>
    </submittedName>
</protein>
<proteinExistence type="predicted"/>
<keyword evidence="2" id="KW-1185">Reference proteome</keyword>
<dbReference type="Proteomes" id="UP000054270">
    <property type="component" value="Unassembled WGS sequence"/>
</dbReference>
<sequence>MRQNAATLPATATHCITSSASSSIHAAPPPWGPRPSLCVTPAIVIVPIVAPLMGQAPNPFFPISLSTRTVLALTPGMNTLASFTTSISERPVPCSELGARPSLLDAAVLQTCPYPPISVSNTCILAASPYLEGVRLHSFNLDILRALVGRFLVDRPRRGIAPHDE</sequence>
<gene>
    <name evidence="1" type="ORF">HYPSUDRAFT_205058</name>
</gene>
<dbReference type="EMBL" id="KN817584">
    <property type="protein sequence ID" value="KJA18834.1"/>
    <property type="molecule type" value="Genomic_DNA"/>
</dbReference>
<accession>A0A0D2NIY2</accession>
<evidence type="ECO:0000313" key="1">
    <source>
        <dbReference type="EMBL" id="KJA18834.1"/>
    </source>
</evidence>
<name>A0A0D2NIY2_HYPSF</name>
<dbReference type="AlphaFoldDB" id="A0A0D2NIY2"/>